<dbReference type="EMBL" id="KV014509">
    <property type="protein sequence ID" value="KZV22021.1"/>
    <property type="molecule type" value="Genomic_DNA"/>
</dbReference>
<protein>
    <submittedName>
        <fullName evidence="3">Uncharacterized protein</fullName>
    </submittedName>
</protein>
<evidence type="ECO:0000256" key="1">
    <source>
        <dbReference type="SAM" id="Phobius"/>
    </source>
</evidence>
<evidence type="ECO:0000256" key="2">
    <source>
        <dbReference type="SAM" id="SignalP"/>
    </source>
</evidence>
<gene>
    <name evidence="3" type="ORF">F511_41136</name>
</gene>
<feature type="chain" id="PRO_5016366385" evidence="2">
    <location>
        <begin position="21"/>
        <end position="362"/>
    </location>
</feature>
<keyword evidence="2" id="KW-0732">Signal</keyword>
<dbReference type="AlphaFoldDB" id="A0A2Z7AJR7"/>
<name>A0A2Z7AJR7_9LAMI</name>
<dbReference type="Proteomes" id="UP000250235">
    <property type="component" value="Unassembled WGS sequence"/>
</dbReference>
<sequence length="362" mass="41134">MRYYAWLLGCFGELICVLLAEHCLVSCIDVIDFLPGCEGERRYRTLISLMGSLANMRRVVNYHSSWARFLELSLSSLAPLLVEPSVDIRCLMHSICILSYAFSLAALFALPLLFIRKFLFTPIRDSRGFGHHKDSVKNKEIDIQLVETETGKEIDPESVADVGQIPSDEESLSIDDLLKRIPEDMMLPSVTAAKATKIKFGRGITINGVTDGDCLRRLAVLKSVRDIAAKEEQVLTWAETDSVQVALQRRLYIVAKYRELLLRKFLEAHRANFSFSQPWSAMALQIIDLLSPAHSTSMKNLLMQKQALKLEWTRPCCATLFEGANFDRGFYIPRKHKTIFSTCWVRNLRFIGGSWLVEDGYD</sequence>
<organism evidence="3 4">
    <name type="scientific">Dorcoceras hygrometricum</name>
    <dbReference type="NCBI Taxonomy" id="472368"/>
    <lineage>
        <taxon>Eukaryota</taxon>
        <taxon>Viridiplantae</taxon>
        <taxon>Streptophyta</taxon>
        <taxon>Embryophyta</taxon>
        <taxon>Tracheophyta</taxon>
        <taxon>Spermatophyta</taxon>
        <taxon>Magnoliopsida</taxon>
        <taxon>eudicotyledons</taxon>
        <taxon>Gunneridae</taxon>
        <taxon>Pentapetalae</taxon>
        <taxon>asterids</taxon>
        <taxon>lamiids</taxon>
        <taxon>Lamiales</taxon>
        <taxon>Gesneriaceae</taxon>
        <taxon>Didymocarpoideae</taxon>
        <taxon>Trichosporeae</taxon>
        <taxon>Loxocarpinae</taxon>
        <taxon>Dorcoceras</taxon>
    </lineage>
</organism>
<keyword evidence="4" id="KW-1185">Reference proteome</keyword>
<accession>A0A2Z7AJR7</accession>
<proteinExistence type="predicted"/>
<feature type="signal peptide" evidence="2">
    <location>
        <begin position="1"/>
        <end position="20"/>
    </location>
</feature>
<evidence type="ECO:0000313" key="4">
    <source>
        <dbReference type="Proteomes" id="UP000250235"/>
    </source>
</evidence>
<keyword evidence="1" id="KW-0812">Transmembrane</keyword>
<evidence type="ECO:0000313" key="3">
    <source>
        <dbReference type="EMBL" id="KZV22021.1"/>
    </source>
</evidence>
<keyword evidence="1" id="KW-0472">Membrane</keyword>
<reference evidence="3 4" key="1">
    <citation type="journal article" date="2015" name="Proc. Natl. Acad. Sci. U.S.A.">
        <title>The resurrection genome of Boea hygrometrica: A blueprint for survival of dehydration.</title>
        <authorList>
            <person name="Xiao L."/>
            <person name="Yang G."/>
            <person name="Zhang L."/>
            <person name="Yang X."/>
            <person name="Zhao S."/>
            <person name="Ji Z."/>
            <person name="Zhou Q."/>
            <person name="Hu M."/>
            <person name="Wang Y."/>
            <person name="Chen M."/>
            <person name="Xu Y."/>
            <person name="Jin H."/>
            <person name="Xiao X."/>
            <person name="Hu G."/>
            <person name="Bao F."/>
            <person name="Hu Y."/>
            <person name="Wan P."/>
            <person name="Li L."/>
            <person name="Deng X."/>
            <person name="Kuang T."/>
            <person name="Xiang C."/>
            <person name="Zhu J.K."/>
            <person name="Oliver M.J."/>
            <person name="He Y."/>
        </authorList>
    </citation>
    <scope>NUCLEOTIDE SEQUENCE [LARGE SCALE GENOMIC DNA]</scope>
    <source>
        <strain evidence="4">cv. XS01</strain>
    </source>
</reference>
<keyword evidence="1" id="KW-1133">Transmembrane helix</keyword>
<feature type="transmembrane region" description="Helical" evidence="1">
    <location>
        <begin position="91"/>
        <end position="115"/>
    </location>
</feature>